<name>A0A540WAW5_9ACTN</name>
<dbReference type="RefSeq" id="WP_141636593.1">
    <property type="nucleotide sequence ID" value="NZ_VIGB01000003.1"/>
</dbReference>
<gene>
    <name evidence="2" type="ORF">E6W39_32915</name>
</gene>
<dbReference type="SUPFAM" id="SSF46785">
    <property type="entry name" value="Winged helix' DNA-binding domain"/>
    <property type="match status" value="1"/>
</dbReference>
<dbReference type="GO" id="GO:0003700">
    <property type="term" value="F:DNA-binding transcription factor activity"/>
    <property type="evidence" value="ECO:0007669"/>
    <property type="project" value="InterPro"/>
</dbReference>
<dbReference type="AlphaFoldDB" id="A0A540WAW5"/>
<evidence type="ECO:0000313" key="3">
    <source>
        <dbReference type="Proteomes" id="UP000319103"/>
    </source>
</evidence>
<dbReference type="OrthoDB" id="5148120at2"/>
<evidence type="ECO:0000259" key="1">
    <source>
        <dbReference type="PROSITE" id="PS50995"/>
    </source>
</evidence>
<dbReference type="InterPro" id="IPR039422">
    <property type="entry name" value="MarR/SlyA-like"/>
</dbReference>
<dbReference type="GO" id="GO:0006950">
    <property type="term" value="P:response to stress"/>
    <property type="evidence" value="ECO:0007669"/>
    <property type="project" value="TreeGrafter"/>
</dbReference>
<dbReference type="Gene3D" id="1.10.10.10">
    <property type="entry name" value="Winged helix-like DNA-binding domain superfamily/Winged helix DNA-binding domain"/>
    <property type="match status" value="1"/>
</dbReference>
<dbReference type="PROSITE" id="PS50995">
    <property type="entry name" value="HTH_MARR_2"/>
    <property type="match status" value="1"/>
</dbReference>
<sequence length="160" mass="17555">MSKSKQSEQDEAVAAVERAMVAIRRSQTRRSLARQSPPEGERPIDPTLFGVLDVIEGCARACSVTDVAVSLAVDQPRASRLVQRAVADGLVDREVDPADARRTLLTLSGEGQRQLDLVHRRRRQVFARAMEDWPDADRVAFARLITAFVADFAAQLSGGD</sequence>
<dbReference type="Proteomes" id="UP000319103">
    <property type="component" value="Unassembled WGS sequence"/>
</dbReference>
<dbReference type="InterPro" id="IPR000835">
    <property type="entry name" value="HTH_MarR-typ"/>
</dbReference>
<accession>A0A540WAW5</accession>
<keyword evidence="3" id="KW-1185">Reference proteome</keyword>
<proteinExistence type="predicted"/>
<dbReference type="Pfam" id="PF12802">
    <property type="entry name" value="MarR_2"/>
    <property type="match status" value="1"/>
</dbReference>
<feature type="domain" description="HTH marR-type" evidence="1">
    <location>
        <begin position="9"/>
        <end position="150"/>
    </location>
</feature>
<dbReference type="InterPro" id="IPR036390">
    <property type="entry name" value="WH_DNA-bd_sf"/>
</dbReference>
<organism evidence="2 3">
    <name type="scientific">Kitasatospora acidiphila</name>
    <dbReference type="NCBI Taxonomy" id="2567942"/>
    <lineage>
        <taxon>Bacteria</taxon>
        <taxon>Bacillati</taxon>
        <taxon>Actinomycetota</taxon>
        <taxon>Actinomycetes</taxon>
        <taxon>Kitasatosporales</taxon>
        <taxon>Streptomycetaceae</taxon>
        <taxon>Kitasatospora</taxon>
    </lineage>
</organism>
<dbReference type="InterPro" id="IPR036388">
    <property type="entry name" value="WH-like_DNA-bd_sf"/>
</dbReference>
<reference evidence="2 3" key="1">
    <citation type="submission" date="2019-06" db="EMBL/GenBank/DDBJ databases">
        <title>Description of Kitasatospora acidophila sp. nov. isolated from pine grove soil, and reclassification of Streptomyces novaecaesareae to Kitasatospora novaeceasareae comb. nov.</title>
        <authorList>
            <person name="Kim M.J."/>
        </authorList>
    </citation>
    <scope>NUCLEOTIDE SEQUENCE [LARGE SCALE GENOMIC DNA]</scope>
    <source>
        <strain evidence="2 3">MMS16-CNU292</strain>
    </source>
</reference>
<protein>
    <submittedName>
        <fullName evidence="2">MarR family transcriptional regulator</fullName>
    </submittedName>
</protein>
<evidence type="ECO:0000313" key="2">
    <source>
        <dbReference type="EMBL" id="TQF06146.1"/>
    </source>
</evidence>
<dbReference type="PANTHER" id="PTHR33164">
    <property type="entry name" value="TRANSCRIPTIONAL REGULATOR, MARR FAMILY"/>
    <property type="match status" value="1"/>
</dbReference>
<comment type="caution">
    <text evidence="2">The sequence shown here is derived from an EMBL/GenBank/DDBJ whole genome shotgun (WGS) entry which is preliminary data.</text>
</comment>
<dbReference type="PANTHER" id="PTHR33164:SF57">
    <property type="entry name" value="MARR-FAMILY TRANSCRIPTIONAL REGULATOR"/>
    <property type="match status" value="1"/>
</dbReference>
<dbReference type="EMBL" id="VIGB01000003">
    <property type="protein sequence ID" value="TQF06146.1"/>
    <property type="molecule type" value="Genomic_DNA"/>
</dbReference>
<dbReference type="SMART" id="SM00347">
    <property type="entry name" value="HTH_MARR"/>
    <property type="match status" value="1"/>
</dbReference>